<gene>
    <name evidence="1" type="ORF">GGX14DRAFT_394050</name>
</gene>
<dbReference type="AlphaFoldDB" id="A0AAD6VG15"/>
<accession>A0AAD6VG15</accession>
<reference evidence="1" key="1">
    <citation type="submission" date="2023-03" db="EMBL/GenBank/DDBJ databases">
        <title>Massive genome expansion in bonnet fungi (Mycena s.s.) driven by repeated elements and novel gene families across ecological guilds.</title>
        <authorList>
            <consortium name="Lawrence Berkeley National Laboratory"/>
            <person name="Harder C.B."/>
            <person name="Miyauchi S."/>
            <person name="Viragh M."/>
            <person name="Kuo A."/>
            <person name="Thoen E."/>
            <person name="Andreopoulos B."/>
            <person name="Lu D."/>
            <person name="Skrede I."/>
            <person name="Drula E."/>
            <person name="Henrissat B."/>
            <person name="Morin E."/>
            <person name="Kohler A."/>
            <person name="Barry K."/>
            <person name="LaButti K."/>
            <person name="Morin E."/>
            <person name="Salamov A."/>
            <person name="Lipzen A."/>
            <person name="Mereny Z."/>
            <person name="Hegedus B."/>
            <person name="Baldrian P."/>
            <person name="Stursova M."/>
            <person name="Weitz H."/>
            <person name="Taylor A."/>
            <person name="Grigoriev I.V."/>
            <person name="Nagy L.G."/>
            <person name="Martin F."/>
            <person name="Kauserud H."/>
        </authorList>
    </citation>
    <scope>NUCLEOTIDE SEQUENCE</scope>
    <source>
        <strain evidence="1">9144</strain>
    </source>
</reference>
<organism evidence="1 2">
    <name type="scientific">Mycena pura</name>
    <dbReference type="NCBI Taxonomy" id="153505"/>
    <lineage>
        <taxon>Eukaryota</taxon>
        <taxon>Fungi</taxon>
        <taxon>Dikarya</taxon>
        <taxon>Basidiomycota</taxon>
        <taxon>Agaricomycotina</taxon>
        <taxon>Agaricomycetes</taxon>
        <taxon>Agaricomycetidae</taxon>
        <taxon>Agaricales</taxon>
        <taxon>Marasmiineae</taxon>
        <taxon>Mycenaceae</taxon>
        <taxon>Mycena</taxon>
    </lineage>
</organism>
<dbReference type="EMBL" id="JARJCW010000025">
    <property type="protein sequence ID" value="KAJ7211733.1"/>
    <property type="molecule type" value="Genomic_DNA"/>
</dbReference>
<protein>
    <submittedName>
        <fullName evidence="1">Uncharacterized protein</fullName>
    </submittedName>
</protein>
<evidence type="ECO:0000313" key="1">
    <source>
        <dbReference type="EMBL" id="KAJ7211733.1"/>
    </source>
</evidence>
<sequence>MWPGCRRVTISEAHDRDHVRNGAGTGRNDTMDRGGAFSSQKAMHGFMALEGECWRYSIRADEAWYPTNTILLLLLSSYRARAIISTFQTSEAWSSEVRAEREWRADGKRRVSWPLKHLCRNPGVIPVLVRAKLCQNECMYPTKRLSPPAPKDAKRWAEYTLAIDGKPRKWGFGMNECSATQKKPTVTGMLREDDDCDFGIAAI</sequence>
<keyword evidence="2" id="KW-1185">Reference proteome</keyword>
<comment type="caution">
    <text evidence="1">The sequence shown here is derived from an EMBL/GenBank/DDBJ whole genome shotgun (WGS) entry which is preliminary data.</text>
</comment>
<proteinExistence type="predicted"/>
<name>A0AAD6VG15_9AGAR</name>
<evidence type="ECO:0000313" key="2">
    <source>
        <dbReference type="Proteomes" id="UP001219525"/>
    </source>
</evidence>
<dbReference type="Proteomes" id="UP001219525">
    <property type="component" value="Unassembled WGS sequence"/>
</dbReference>